<gene>
    <name evidence="3" type="ORF">SEA_IMMANUEL3_40</name>
</gene>
<keyword evidence="2" id="KW-0946">Virion</keyword>
<sequence>MVFTPIPENTDPWFQQANDAWSDQDARITALEGVDIGANFYYLVASSTAPESVQAKADFVGDGLQDQLAIQQAVDAAFALGGGIVQLSSGVFHTTAPVTLHPAVTLQGVHGDQIFNPDQATSLSYIQPSATFMGGAAIVLLGQTAGGYTEKSAEQRIRHLTINGDESPAGIHGIQGSDYIHGVTLEDVGIVRVTGKGIYTFTENASQPFSWTMRRVMVDNSVGVGIHLINHTDFTGIDVISIGAGSDAFVLSNMPNSRMIGCRAEWSEGHGYKIEGNWGTGSGSGGMIFSACSTDRNRANGFDITSTGNAPISLVGCYTRRDGRNNGSGGAGFAGIYAAAAATPLVISNWSQYPGQDDGGAGVISPEIGGYFNGNTSVQLESAYIHGATTAVTQSGNTNFMLGKNVVYVTGDTAAPARTPQLDIIVKRCAVNETNNTTTQQASTQLVLPVAANTSYKMTYRAAIQTPVGINWVNGWTAPAGATMIWGDSAAFITSIGATDTWSGSGATKWAQMFGTLTVGATAGNLTATFASGTAANTATLAAGSHISLERIS</sequence>
<evidence type="ECO:0000256" key="2">
    <source>
        <dbReference type="ARBA" id="ARBA00022844"/>
    </source>
</evidence>
<evidence type="ECO:0000313" key="3">
    <source>
        <dbReference type="EMBL" id="ATW69398.1"/>
    </source>
</evidence>
<dbReference type="Proteomes" id="UP000240216">
    <property type="component" value="Segment"/>
</dbReference>
<reference evidence="4" key="1">
    <citation type="submission" date="2017-11" db="EMBL/GenBank/DDBJ databases">
        <authorList>
            <person name="McClendondon-Moss T.O."/>
            <person name="Donegan-Quick R.D."/>
            <person name="Bhuiyan S."/>
            <person name="Visi D.K."/>
            <person name="Allen M.S."/>
            <person name="Hughes L.E."/>
            <person name="Garlena R.A."/>
            <person name="Russell D.A."/>
            <person name="Pope W.H."/>
            <person name="Jacobs-Sera D."/>
            <person name="Hendrix R.W."/>
            <person name="Hatfull G.F."/>
        </authorList>
    </citation>
    <scope>NUCLEOTIDE SEQUENCE [LARGE SCALE GENOMIC DNA]</scope>
</reference>
<dbReference type="GO" id="GO:0044423">
    <property type="term" value="C:virion component"/>
    <property type="evidence" value="ECO:0007669"/>
    <property type="project" value="UniProtKB-KW"/>
</dbReference>
<organism evidence="3 4">
    <name type="scientific">Streptomyces phage Immanuel3</name>
    <dbReference type="NCBI Taxonomy" id="2053813"/>
    <lineage>
        <taxon>Viruses</taxon>
        <taxon>Duplodnaviria</taxon>
        <taxon>Heunggongvirae</taxon>
        <taxon>Uroviricota</taxon>
        <taxon>Caudoviricetes</taxon>
        <taxon>Beephvirinae</taxon>
        <taxon>Immanueltrevirus</taxon>
        <taxon>Immanueltrevirus immanuel3</taxon>
    </lineage>
</organism>
<dbReference type="GO" id="GO:0019058">
    <property type="term" value="P:viral life cycle"/>
    <property type="evidence" value="ECO:0007669"/>
    <property type="project" value="UniProtKB-ARBA"/>
</dbReference>
<dbReference type="InterPro" id="IPR011050">
    <property type="entry name" value="Pectin_lyase_fold/virulence"/>
</dbReference>
<dbReference type="GO" id="GO:0051701">
    <property type="term" value="P:biological process involved in interaction with host"/>
    <property type="evidence" value="ECO:0007669"/>
    <property type="project" value="UniProtKB-ARBA"/>
</dbReference>
<evidence type="ECO:0000313" key="4">
    <source>
        <dbReference type="Proteomes" id="UP000240216"/>
    </source>
</evidence>
<evidence type="ECO:0000256" key="1">
    <source>
        <dbReference type="ARBA" id="ARBA00004328"/>
    </source>
</evidence>
<dbReference type="SUPFAM" id="SSF51126">
    <property type="entry name" value="Pectin lyase-like"/>
    <property type="match status" value="1"/>
</dbReference>
<name>A0A2H4PR64_9CAUD</name>
<keyword evidence="4" id="KW-1185">Reference proteome</keyword>
<proteinExistence type="predicted"/>
<protein>
    <submittedName>
        <fullName evidence="3">Minor tail protein</fullName>
    </submittedName>
</protein>
<dbReference type="EMBL" id="MG518520">
    <property type="protein sequence ID" value="ATW69398.1"/>
    <property type="molecule type" value="Genomic_DNA"/>
</dbReference>
<comment type="subcellular location">
    <subcellularLocation>
        <location evidence="1">Virion</location>
    </subcellularLocation>
</comment>
<dbReference type="Gene3D" id="2.160.20.10">
    <property type="entry name" value="Single-stranded right-handed beta-helix, Pectin lyase-like"/>
    <property type="match status" value="1"/>
</dbReference>
<accession>A0A2H4PR64</accession>
<dbReference type="InterPro" id="IPR012334">
    <property type="entry name" value="Pectin_lyas_fold"/>
</dbReference>